<keyword evidence="3" id="KW-1185">Reference proteome</keyword>
<dbReference type="AlphaFoldDB" id="A0A9P0ZCA6"/>
<sequence length="186" mass="19013">MQGPHSPGGQQQRPSGQPQRGRGCGRGRGRGGRGRGRGQQVQPVFWYPQQSQAGYTAAGGGSSVPAGYAPHPGGVPTTGTIICNSVTSHLNINALHVGVTNSSSACLPSDMSILGSVPHPVVCQICFSAGHSAVTCPSRFTQPSAPVLLTTPGESNPAIWYPDSGVSAHMTASEGNTRSWTLASAV</sequence>
<organism evidence="2 3">
    <name type="scientific">Cuscuta europaea</name>
    <name type="common">European dodder</name>
    <dbReference type="NCBI Taxonomy" id="41803"/>
    <lineage>
        <taxon>Eukaryota</taxon>
        <taxon>Viridiplantae</taxon>
        <taxon>Streptophyta</taxon>
        <taxon>Embryophyta</taxon>
        <taxon>Tracheophyta</taxon>
        <taxon>Spermatophyta</taxon>
        <taxon>Magnoliopsida</taxon>
        <taxon>eudicotyledons</taxon>
        <taxon>Gunneridae</taxon>
        <taxon>Pentapetalae</taxon>
        <taxon>asterids</taxon>
        <taxon>lamiids</taxon>
        <taxon>Solanales</taxon>
        <taxon>Convolvulaceae</taxon>
        <taxon>Cuscuteae</taxon>
        <taxon>Cuscuta</taxon>
        <taxon>Cuscuta subgen. Cuscuta</taxon>
    </lineage>
</organism>
<gene>
    <name evidence="2" type="ORF">CEURO_LOCUS12999</name>
</gene>
<dbReference type="Proteomes" id="UP001152484">
    <property type="component" value="Unassembled WGS sequence"/>
</dbReference>
<evidence type="ECO:0000313" key="2">
    <source>
        <dbReference type="EMBL" id="CAH9095106.1"/>
    </source>
</evidence>
<dbReference type="EMBL" id="CAMAPE010000033">
    <property type="protein sequence ID" value="CAH9095106.1"/>
    <property type="molecule type" value="Genomic_DNA"/>
</dbReference>
<reference evidence="2" key="1">
    <citation type="submission" date="2022-07" db="EMBL/GenBank/DDBJ databases">
        <authorList>
            <person name="Macas J."/>
            <person name="Novak P."/>
            <person name="Neumann P."/>
        </authorList>
    </citation>
    <scope>NUCLEOTIDE SEQUENCE</scope>
</reference>
<feature type="compositionally biased region" description="Low complexity" evidence="1">
    <location>
        <begin position="1"/>
        <end position="21"/>
    </location>
</feature>
<feature type="region of interest" description="Disordered" evidence="1">
    <location>
        <begin position="1"/>
        <end position="42"/>
    </location>
</feature>
<accession>A0A9P0ZCA6</accession>
<dbReference type="OrthoDB" id="1845088at2759"/>
<evidence type="ECO:0000256" key="1">
    <source>
        <dbReference type="SAM" id="MobiDB-lite"/>
    </source>
</evidence>
<protein>
    <submittedName>
        <fullName evidence="2">Uncharacterized protein</fullName>
    </submittedName>
</protein>
<comment type="caution">
    <text evidence="2">The sequence shown here is derived from an EMBL/GenBank/DDBJ whole genome shotgun (WGS) entry which is preliminary data.</text>
</comment>
<proteinExistence type="predicted"/>
<name>A0A9P0ZCA6_CUSEU</name>
<feature type="compositionally biased region" description="Basic residues" evidence="1">
    <location>
        <begin position="23"/>
        <end position="36"/>
    </location>
</feature>
<evidence type="ECO:0000313" key="3">
    <source>
        <dbReference type="Proteomes" id="UP001152484"/>
    </source>
</evidence>